<keyword evidence="2" id="KW-1185">Reference proteome</keyword>
<protein>
    <submittedName>
        <fullName evidence="1">Uncharacterized protein</fullName>
    </submittedName>
</protein>
<dbReference type="Proteomes" id="UP000245207">
    <property type="component" value="Unassembled WGS sequence"/>
</dbReference>
<proteinExistence type="predicted"/>
<dbReference type="PANTHER" id="PTHR33210:SF16">
    <property type="entry name" value="OS04G0517000 PROTEIN"/>
    <property type="match status" value="1"/>
</dbReference>
<dbReference type="PANTHER" id="PTHR33210">
    <property type="entry name" value="PROTODERMAL FACTOR 1"/>
    <property type="match status" value="1"/>
</dbReference>
<reference evidence="1 2" key="1">
    <citation type="journal article" date="2018" name="Mol. Plant">
        <title>The genome of Artemisia annua provides insight into the evolution of Asteraceae family and artemisinin biosynthesis.</title>
        <authorList>
            <person name="Shen Q."/>
            <person name="Zhang L."/>
            <person name="Liao Z."/>
            <person name="Wang S."/>
            <person name="Yan T."/>
            <person name="Shi P."/>
            <person name="Liu M."/>
            <person name="Fu X."/>
            <person name="Pan Q."/>
            <person name="Wang Y."/>
            <person name="Lv Z."/>
            <person name="Lu X."/>
            <person name="Zhang F."/>
            <person name="Jiang W."/>
            <person name="Ma Y."/>
            <person name="Chen M."/>
            <person name="Hao X."/>
            <person name="Li L."/>
            <person name="Tang Y."/>
            <person name="Lv G."/>
            <person name="Zhou Y."/>
            <person name="Sun X."/>
            <person name="Brodelius P.E."/>
            <person name="Rose J.K.C."/>
            <person name="Tang K."/>
        </authorList>
    </citation>
    <scope>NUCLEOTIDE SEQUENCE [LARGE SCALE GENOMIC DNA]</scope>
    <source>
        <strain evidence="2">cv. Huhao1</strain>
        <tissue evidence="1">Leaf</tissue>
    </source>
</reference>
<dbReference type="OrthoDB" id="1939167at2759"/>
<evidence type="ECO:0000313" key="1">
    <source>
        <dbReference type="EMBL" id="PWA80612.1"/>
    </source>
</evidence>
<name>A0A2U1P4E7_ARTAN</name>
<sequence>MKNKKHVLLPCLTLVFYVAVFLVVLAPIVNVSASGPGFAYTRSRGRCTPQYWSSRHEPWPRMIPQGSTVSKVYGAQAYERYRYDLTLLEATERNDENDNVFAKLLKESTAALINSYTRKGYPYTAWEVKTAVIQGMVSSEAAAGIAQRFYDANRNCN</sequence>
<accession>A0A2U1P4E7</accession>
<evidence type="ECO:0000313" key="2">
    <source>
        <dbReference type="Proteomes" id="UP000245207"/>
    </source>
</evidence>
<dbReference type="EMBL" id="PKPP01001702">
    <property type="protein sequence ID" value="PWA80612.1"/>
    <property type="molecule type" value="Genomic_DNA"/>
</dbReference>
<dbReference type="InterPro" id="IPR039923">
    <property type="entry name" value="Protodermal_1"/>
</dbReference>
<gene>
    <name evidence="1" type="ORF">CTI12_AA048870</name>
</gene>
<organism evidence="1 2">
    <name type="scientific">Artemisia annua</name>
    <name type="common">Sweet wormwood</name>
    <dbReference type="NCBI Taxonomy" id="35608"/>
    <lineage>
        <taxon>Eukaryota</taxon>
        <taxon>Viridiplantae</taxon>
        <taxon>Streptophyta</taxon>
        <taxon>Embryophyta</taxon>
        <taxon>Tracheophyta</taxon>
        <taxon>Spermatophyta</taxon>
        <taxon>Magnoliopsida</taxon>
        <taxon>eudicotyledons</taxon>
        <taxon>Gunneridae</taxon>
        <taxon>Pentapetalae</taxon>
        <taxon>asterids</taxon>
        <taxon>campanulids</taxon>
        <taxon>Asterales</taxon>
        <taxon>Asteraceae</taxon>
        <taxon>Asteroideae</taxon>
        <taxon>Anthemideae</taxon>
        <taxon>Artemisiinae</taxon>
        <taxon>Artemisia</taxon>
    </lineage>
</organism>
<comment type="caution">
    <text evidence="1">The sequence shown here is derived from an EMBL/GenBank/DDBJ whole genome shotgun (WGS) entry which is preliminary data.</text>
</comment>
<dbReference type="AlphaFoldDB" id="A0A2U1P4E7"/>
<dbReference type="STRING" id="35608.A0A2U1P4E7"/>